<dbReference type="Proteomes" id="UP000176648">
    <property type="component" value="Unassembled WGS sequence"/>
</dbReference>
<keyword evidence="1" id="KW-0472">Membrane</keyword>
<keyword evidence="1" id="KW-0812">Transmembrane</keyword>
<comment type="caution">
    <text evidence="2">The sequence shown here is derived from an EMBL/GenBank/DDBJ whole genome shotgun (WGS) entry which is preliminary data.</text>
</comment>
<feature type="transmembrane region" description="Helical" evidence="1">
    <location>
        <begin position="57"/>
        <end position="83"/>
    </location>
</feature>
<organism evidence="2 3">
    <name type="scientific">Candidatus Liptonbacteria bacterium GWB1_49_6</name>
    <dbReference type="NCBI Taxonomy" id="1798644"/>
    <lineage>
        <taxon>Bacteria</taxon>
        <taxon>Candidatus Liptoniibacteriota</taxon>
    </lineage>
</organism>
<name>A0A1G2C796_9BACT</name>
<dbReference type="EMBL" id="MHKU01000034">
    <property type="protein sequence ID" value="OGY96367.1"/>
    <property type="molecule type" value="Genomic_DNA"/>
</dbReference>
<gene>
    <name evidence="2" type="ORF">A2122_01335</name>
</gene>
<protein>
    <submittedName>
        <fullName evidence="2">Uncharacterized protein</fullName>
    </submittedName>
</protein>
<evidence type="ECO:0000313" key="3">
    <source>
        <dbReference type="Proteomes" id="UP000176648"/>
    </source>
</evidence>
<proteinExistence type="predicted"/>
<evidence type="ECO:0000256" key="1">
    <source>
        <dbReference type="SAM" id="Phobius"/>
    </source>
</evidence>
<keyword evidence="1" id="KW-1133">Transmembrane helix</keyword>
<reference evidence="2 3" key="1">
    <citation type="journal article" date="2016" name="Nat. Commun.">
        <title>Thousands of microbial genomes shed light on interconnected biogeochemical processes in an aquifer system.</title>
        <authorList>
            <person name="Anantharaman K."/>
            <person name="Brown C.T."/>
            <person name="Hug L.A."/>
            <person name="Sharon I."/>
            <person name="Castelle C.J."/>
            <person name="Probst A.J."/>
            <person name="Thomas B.C."/>
            <person name="Singh A."/>
            <person name="Wilkins M.J."/>
            <person name="Karaoz U."/>
            <person name="Brodie E.L."/>
            <person name="Williams K.H."/>
            <person name="Hubbard S.S."/>
            <person name="Banfield J.F."/>
        </authorList>
    </citation>
    <scope>NUCLEOTIDE SEQUENCE [LARGE SCALE GENOMIC DNA]</scope>
</reference>
<feature type="transmembrane region" description="Helical" evidence="1">
    <location>
        <begin position="25"/>
        <end position="51"/>
    </location>
</feature>
<evidence type="ECO:0000313" key="2">
    <source>
        <dbReference type="EMBL" id="OGY96367.1"/>
    </source>
</evidence>
<sequence length="125" mass="13997">MFCVSNPFLSREGENMRFAAIFRKALWEICGALWLILLLTVGSPIVIFFLLGVGIPMALFMGVFYAVLPAVSLVFGLAVWYVFACRLAHRKPFSPEIFPYLAVAGKTYWLRATNLASYALRSLVP</sequence>
<accession>A0A1G2C796</accession>
<dbReference type="STRING" id="1798644.A2122_01335"/>
<dbReference type="AlphaFoldDB" id="A0A1G2C796"/>